<organism evidence="1 2">
    <name type="scientific">Bacillus mycoides</name>
    <dbReference type="NCBI Taxonomy" id="1405"/>
    <lineage>
        <taxon>Bacteria</taxon>
        <taxon>Bacillati</taxon>
        <taxon>Bacillota</taxon>
        <taxon>Bacilli</taxon>
        <taxon>Bacillales</taxon>
        <taxon>Bacillaceae</taxon>
        <taxon>Bacillus</taxon>
        <taxon>Bacillus cereus group</taxon>
    </lineage>
</organism>
<dbReference type="AlphaFoldDB" id="A0A4U2ZY76"/>
<comment type="caution">
    <text evidence="1">The sequence shown here is derived from an EMBL/GenBank/DDBJ whole genome shotgun (WGS) entry which is preliminary data.</text>
</comment>
<name>A0A4U2ZY76_BACMY</name>
<dbReference type="Proteomes" id="UP000305524">
    <property type="component" value="Unassembled WGS sequence"/>
</dbReference>
<protein>
    <submittedName>
        <fullName evidence="1">Uncharacterized protein</fullName>
    </submittedName>
</protein>
<reference evidence="1 2" key="1">
    <citation type="journal article" date="2019" name="Environ. Microbiol.">
        <title>An active ?-lactamase is a part of an orchestrated cell wall stress resistance network of Bacillus subtilis and related rhizosphere species.</title>
        <authorList>
            <person name="Bucher T."/>
            <person name="Keren-Paz A."/>
            <person name="Hausser J."/>
            <person name="Olender T."/>
            <person name="Cytryn E."/>
            <person name="Kolodkin-Gal I."/>
        </authorList>
    </citation>
    <scope>NUCLEOTIDE SEQUENCE [LARGE SCALE GENOMIC DNA]</scope>
    <source>
        <strain evidence="1 2">I186</strain>
    </source>
</reference>
<sequence length="81" mass="9789">MIIRDHGSHIDIEGDEEILKLAGFYHEPTKQNPEDTRYTYKELYWLFDRAWKTRKRDHAAIYSVARSCYIGRTNTERGYYK</sequence>
<accession>A0A4U2ZY76</accession>
<evidence type="ECO:0000313" key="1">
    <source>
        <dbReference type="EMBL" id="TKI79281.1"/>
    </source>
</evidence>
<evidence type="ECO:0000313" key="2">
    <source>
        <dbReference type="Proteomes" id="UP000305524"/>
    </source>
</evidence>
<gene>
    <name evidence="1" type="ORF">FC701_32265</name>
</gene>
<dbReference type="RefSeq" id="WP_137059460.1">
    <property type="nucleotide sequence ID" value="NZ_SZOD01001145.1"/>
</dbReference>
<proteinExistence type="predicted"/>
<dbReference type="EMBL" id="SZOD01001145">
    <property type="protein sequence ID" value="TKI79281.1"/>
    <property type="molecule type" value="Genomic_DNA"/>
</dbReference>